<dbReference type="KEGG" id="bvy:NCTC9239_02358"/>
<dbReference type="Proteomes" id="UP000309952">
    <property type="component" value="Chromosome"/>
</dbReference>
<proteinExistence type="predicted"/>
<organism evidence="1 2">
    <name type="scientific">Brevundimonas vancanneytii</name>
    <dbReference type="NCBI Taxonomy" id="1325724"/>
    <lineage>
        <taxon>Bacteria</taxon>
        <taxon>Pseudomonadati</taxon>
        <taxon>Pseudomonadota</taxon>
        <taxon>Alphaproteobacteria</taxon>
        <taxon>Caulobacterales</taxon>
        <taxon>Caulobacteraceae</taxon>
        <taxon>Brevundimonas</taxon>
    </lineage>
</organism>
<protein>
    <submittedName>
        <fullName evidence="1">Uncharacterized protein</fullName>
    </submittedName>
</protein>
<name>A0A4P1KA46_9CAUL</name>
<evidence type="ECO:0000313" key="1">
    <source>
        <dbReference type="EMBL" id="VTO17245.1"/>
    </source>
</evidence>
<dbReference type="AlphaFoldDB" id="A0A4P1KA46"/>
<reference evidence="1 2" key="1">
    <citation type="submission" date="2019-04" db="EMBL/GenBank/DDBJ databases">
        <authorList>
            <consortium name="Pathogen Informatics"/>
        </authorList>
    </citation>
    <scope>NUCLEOTIDE SEQUENCE [LARGE SCALE GENOMIC DNA]</scope>
    <source>
        <strain evidence="1 2">NCTC9239</strain>
    </source>
</reference>
<keyword evidence="2" id="KW-1185">Reference proteome</keyword>
<evidence type="ECO:0000313" key="2">
    <source>
        <dbReference type="Proteomes" id="UP000309952"/>
    </source>
</evidence>
<dbReference type="RefSeq" id="WP_134582091.1">
    <property type="nucleotide sequence ID" value="NZ_LR588407.1"/>
</dbReference>
<accession>A0A4P1KA46</accession>
<dbReference type="EMBL" id="LR588407">
    <property type="protein sequence ID" value="VTO17245.1"/>
    <property type="molecule type" value="Genomic_DNA"/>
</dbReference>
<sequence length="61" mass="6384">MSGLSYRLPGGGGIVALAQRFRLNEDHISEPFIVNRVRGTFVADHGGAGGRVDVGGRDGAF</sequence>
<gene>
    <name evidence="1" type="ORF">NCTC9239_02358</name>
</gene>